<protein>
    <submittedName>
        <fullName evidence="2">Ankyrin</fullName>
    </submittedName>
</protein>
<accession>A0A1Y1V5T0</accession>
<dbReference type="Gene3D" id="1.25.40.20">
    <property type="entry name" value="Ankyrin repeat-containing domain"/>
    <property type="match status" value="1"/>
</dbReference>
<comment type="caution">
    <text evidence="2">The sequence shown here is derived from an EMBL/GenBank/DDBJ whole genome shotgun (WGS) entry which is preliminary data.</text>
</comment>
<keyword evidence="1" id="KW-0040">ANK repeat</keyword>
<gene>
    <name evidence="2" type="ORF">BCR36DRAFT_371894</name>
</gene>
<dbReference type="InterPro" id="IPR036770">
    <property type="entry name" value="Ankyrin_rpt-contain_sf"/>
</dbReference>
<evidence type="ECO:0000313" key="2">
    <source>
        <dbReference type="EMBL" id="ORX47095.1"/>
    </source>
</evidence>
<dbReference type="InterPro" id="IPR002110">
    <property type="entry name" value="Ankyrin_rpt"/>
</dbReference>
<keyword evidence="3" id="KW-1185">Reference proteome</keyword>
<dbReference type="PROSITE" id="PS50088">
    <property type="entry name" value="ANK_REPEAT"/>
    <property type="match status" value="1"/>
</dbReference>
<proteinExistence type="predicted"/>
<dbReference type="Proteomes" id="UP000193719">
    <property type="component" value="Unassembled WGS sequence"/>
</dbReference>
<dbReference type="SMART" id="SM00248">
    <property type="entry name" value="ANK"/>
    <property type="match status" value="1"/>
</dbReference>
<dbReference type="SUPFAM" id="SSF48403">
    <property type="entry name" value="Ankyrin repeat"/>
    <property type="match status" value="1"/>
</dbReference>
<dbReference type="EMBL" id="MCFH01000032">
    <property type="protein sequence ID" value="ORX47095.1"/>
    <property type="molecule type" value="Genomic_DNA"/>
</dbReference>
<dbReference type="STRING" id="1754191.A0A1Y1V5T0"/>
<dbReference type="Pfam" id="PF12796">
    <property type="entry name" value="Ank_2"/>
    <property type="match status" value="1"/>
</dbReference>
<dbReference type="AlphaFoldDB" id="A0A1Y1V5T0"/>
<reference evidence="2 3" key="1">
    <citation type="submission" date="2016-08" db="EMBL/GenBank/DDBJ databases">
        <title>Genomes of anaerobic fungi encode conserved fungal cellulosomes for biomass hydrolysis.</title>
        <authorList>
            <consortium name="DOE Joint Genome Institute"/>
            <person name="Haitjema C.H."/>
            <person name="Gilmore S.P."/>
            <person name="Henske J.K."/>
            <person name="Solomon K.V."/>
            <person name="De Groot R."/>
            <person name="Kuo A."/>
            <person name="Mondo S.J."/>
            <person name="Salamov A.A."/>
            <person name="Labutti K."/>
            <person name="Zhao Z."/>
            <person name="Chiniquy J."/>
            <person name="Barry K."/>
            <person name="Brewer H.M."/>
            <person name="Purvine S.O."/>
            <person name="Wright A.T."/>
            <person name="Boxma B."/>
            <person name="Van Alen T."/>
            <person name="Hackstein J.H."/>
            <person name="Baker S.E."/>
            <person name="Grigoriev I.V."/>
            <person name="O'Malley M.A."/>
        </authorList>
    </citation>
    <scope>NUCLEOTIDE SEQUENCE [LARGE SCALE GENOMIC DNA]</scope>
    <source>
        <strain evidence="3">finn</strain>
    </source>
</reference>
<evidence type="ECO:0000313" key="3">
    <source>
        <dbReference type="Proteomes" id="UP000193719"/>
    </source>
</evidence>
<feature type="repeat" description="ANK" evidence="1">
    <location>
        <begin position="23"/>
        <end position="55"/>
    </location>
</feature>
<dbReference type="PANTHER" id="PTHR24118">
    <property type="entry name" value="POTE ANKYRIN DOMAIN"/>
    <property type="match status" value="1"/>
</dbReference>
<sequence length="158" mass="18540">MNYIDAVKFLLSRCIHVNQQDNLGNTALHYAVKYKNIHIIYELVNQEADIDLKNNENESAWEIAQKSKDKIIIKALSGDLQLSEIKNDISFHPTITSQLKEYLYIGTSNLYITIERNDERQIEINEAYKAFINEVLYKMRQEKPSYNALINEMCFPYK</sequence>
<dbReference type="PROSITE" id="PS50297">
    <property type="entry name" value="ANK_REP_REGION"/>
    <property type="match status" value="1"/>
</dbReference>
<evidence type="ECO:0000256" key="1">
    <source>
        <dbReference type="PROSITE-ProRule" id="PRU00023"/>
    </source>
</evidence>
<dbReference type="OrthoDB" id="9995210at2759"/>
<reference evidence="2 3" key="2">
    <citation type="submission" date="2016-08" db="EMBL/GenBank/DDBJ databases">
        <title>Pervasive Adenine N6-methylation of Active Genes in Fungi.</title>
        <authorList>
            <consortium name="DOE Joint Genome Institute"/>
            <person name="Mondo S.J."/>
            <person name="Dannebaum R.O."/>
            <person name="Kuo R.C."/>
            <person name="Labutti K."/>
            <person name="Haridas S."/>
            <person name="Kuo A."/>
            <person name="Salamov A."/>
            <person name="Ahrendt S.R."/>
            <person name="Lipzen A."/>
            <person name="Sullivan W."/>
            <person name="Andreopoulos W.B."/>
            <person name="Clum A."/>
            <person name="Lindquist E."/>
            <person name="Daum C."/>
            <person name="Ramamoorthy G.K."/>
            <person name="Gryganskyi A."/>
            <person name="Culley D."/>
            <person name="Magnuson J.K."/>
            <person name="James T.Y."/>
            <person name="O'Malley M.A."/>
            <person name="Stajich J.E."/>
            <person name="Spatafora J.W."/>
            <person name="Visel A."/>
            <person name="Grigoriev I.V."/>
        </authorList>
    </citation>
    <scope>NUCLEOTIDE SEQUENCE [LARGE SCALE GENOMIC DNA]</scope>
    <source>
        <strain evidence="3">finn</strain>
    </source>
</reference>
<dbReference type="PANTHER" id="PTHR24118:SF99">
    <property type="entry name" value="POTE ANKYRIN DOMAIN FAMILY MEMBER 3C-RELATED"/>
    <property type="match status" value="1"/>
</dbReference>
<organism evidence="2 3">
    <name type="scientific">Piromyces finnis</name>
    <dbReference type="NCBI Taxonomy" id="1754191"/>
    <lineage>
        <taxon>Eukaryota</taxon>
        <taxon>Fungi</taxon>
        <taxon>Fungi incertae sedis</taxon>
        <taxon>Chytridiomycota</taxon>
        <taxon>Chytridiomycota incertae sedis</taxon>
        <taxon>Neocallimastigomycetes</taxon>
        <taxon>Neocallimastigales</taxon>
        <taxon>Neocallimastigaceae</taxon>
        <taxon>Piromyces</taxon>
    </lineage>
</organism>
<name>A0A1Y1V5T0_9FUNG</name>